<dbReference type="PANTHER" id="PTHR47226">
    <property type="entry name" value="C2 CALCIUM-DEPENDENT DOMAIN-CONTAINING PROTEIN 4A"/>
    <property type="match status" value="1"/>
</dbReference>
<feature type="region of interest" description="Disordered" evidence="1">
    <location>
        <begin position="454"/>
        <end position="575"/>
    </location>
</feature>
<feature type="compositionally biased region" description="Low complexity" evidence="1">
    <location>
        <begin position="219"/>
        <end position="231"/>
    </location>
</feature>
<comment type="caution">
    <text evidence="2">The sequence shown here is derived from an EMBL/GenBank/DDBJ whole genome shotgun (WGS) entry which is preliminary data.</text>
</comment>
<feature type="compositionally biased region" description="Low complexity" evidence="1">
    <location>
        <begin position="87"/>
        <end position="101"/>
    </location>
</feature>
<feature type="compositionally biased region" description="Gly residues" evidence="1">
    <location>
        <begin position="202"/>
        <end position="218"/>
    </location>
</feature>
<feature type="compositionally biased region" description="Acidic residues" evidence="1">
    <location>
        <begin position="533"/>
        <end position="544"/>
    </location>
</feature>
<reference evidence="2 3" key="1">
    <citation type="journal article" date="2019" name="Mol. Ecol. Resour.">
        <title>Improving Illumina assemblies with Hi-C and long reads: an example with the North African dromedary.</title>
        <authorList>
            <person name="Elbers J.P."/>
            <person name="Rogers M.F."/>
            <person name="Perelman P.L."/>
            <person name="Proskuryakova A.A."/>
            <person name="Serdyukova N.A."/>
            <person name="Johnson W.E."/>
            <person name="Horin P."/>
            <person name="Corander J."/>
            <person name="Murphy D."/>
            <person name="Burger P.A."/>
        </authorList>
    </citation>
    <scope>NUCLEOTIDE SEQUENCE [LARGE SCALE GENOMIC DNA]</scope>
    <source>
        <strain evidence="2">Drom800</strain>
        <tissue evidence="2">Blood</tissue>
    </source>
</reference>
<keyword evidence="3" id="KW-1185">Reference proteome</keyword>
<gene>
    <name evidence="2" type="ORF">Cadr_000005251</name>
</gene>
<name>A0A5N4E3T0_CAMDR</name>
<evidence type="ECO:0000313" key="2">
    <source>
        <dbReference type="EMBL" id="KAB1278091.1"/>
    </source>
</evidence>
<feature type="compositionally biased region" description="Basic residues" evidence="1">
    <location>
        <begin position="374"/>
        <end position="389"/>
    </location>
</feature>
<feature type="compositionally biased region" description="Low complexity" evidence="1">
    <location>
        <begin position="116"/>
        <end position="128"/>
    </location>
</feature>
<feature type="compositionally biased region" description="Low complexity" evidence="1">
    <location>
        <begin position="504"/>
        <end position="519"/>
    </location>
</feature>
<evidence type="ECO:0000313" key="3">
    <source>
        <dbReference type="Proteomes" id="UP000299084"/>
    </source>
</evidence>
<accession>A0A5N4E3T0</accession>
<feature type="compositionally biased region" description="Basic residues" evidence="1">
    <location>
        <begin position="50"/>
        <end position="71"/>
    </location>
</feature>
<feature type="compositionally biased region" description="Low complexity" evidence="1">
    <location>
        <begin position="20"/>
        <end position="34"/>
    </location>
</feature>
<dbReference type="Proteomes" id="UP000299084">
    <property type="component" value="Unassembled WGS sequence"/>
</dbReference>
<protein>
    <submittedName>
        <fullName evidence="2">C2 calcium-dependent domain-containing protein 4A</fullName>
    </submittedName>
</protein>
<feature type="compositionally biased region" description="Low complexity" evidence="1">
    <location>
        <begin position="174"/>
        <end position="189"/>
    </location>
</feature>
<feature type="region of interest" description="Disordered" evidence="1">
    <location>
        <begin position="1"/>
        <end position="34"/>
    </location>
</feature>
<feature type="compositionally biased region" description="Low complexity" evidence="1">
    <location>
        <begin position="393"/>
        <end position="404"/>
    </location>
</feature>
<organism evidence="2 3">
    <name type="scientific">Camelus dromedarius</name>
    <name type="common">Dromedary</name>
    <name type="synonym">Arabian camel</name>
    <dbReference type="NCBI Taxonomy" id="9838"/>
    <lineage>
        <taxon>Eukaryota</taxon>
        <taxon>Metazoa</taxon>
        <taxon>Chordata</taxon>
        <taxon>Craniata</taxon>
        <taxon>Vertebrata</taxon>
        <taxon>Euteleostomi</taxon>
        <taxon>Mammalia</taxon>
        <taxon>Eutheria</taxon>
        <taxon>Laurasiatheria</taxon>
        <taxon>Artiodactyla</taxon>
        <taxon>Tylopoda</taxon>
        <taxon>Camelidae</taxon>
        <taxon>Camelus</taxon>
    </lineage>
</organism>
<proteinExistence type="predicted"/>
<feature type="compositionally biased region" description="Low complexity" evidence="1">
    <location>
        <begin position="152"/>
        <end position="164"/>
    </location>
</feature>
<evidence type="ECO:0000256" key="1">
    <source>
        <dbReference type="SAM" id="MobiDB-lite"/>
    </source>
</evidence>
<feature type="compositionally biased region" description="Low complexity" evidence="1">
    <location>
        <begin position="276"/>
        <end position="287"/>
    </location>
</feature>
<sequence length="694" mass="72311">MPEKQVLLSSLAPGAGAPSEGQEGAQQQLAAAQQAAPVLGLDAHGQAAHLHKSCSKTARRLRRTTAPRGRRVWPGGCKTKLTRQPTGARSSAAPPAGPRRGAAGRGGARRPDCTRRPGAGAAGAGPEPRALPPSARPRAGGDGGDQGRVRRSSSSLSSSLSSSSPLETERARARLQLLRAHSARRSSPSEARRKRRPLGLRGVPGGGVCREPRGGGGVPASNNAAAAAVGRAGAGRRQRSAAPGPPRATRLLAAGVRLSSSAQRPLRQRGGRPAETRVPVRAPRPVVGSSVPQVRLRRAPPGQGGGRRRGLGRAGRGQPRRNAELGDAVGGSSGNSAPRPPAARLWSLSSPTCSPPPHPQVLHPRGCPRPARPSPRRRPHLPRGARRSRTCAPEPTTGRGARTGTRVRRPPSRCRTAPRAHCLRLCRLLETHTRRKESLFLGGPGAADLLTAPRPRARTYGGGGGVVGGRNAPLPPPGVIPGRLREARGKPRPPGTPRRPRPSLPARLRGAAAPRAVGPEELQPGRARSVSSGDEDDNEDDNEDDERRTRPLSPPSGPHWSLRRPRPRPERCGGRHVALGPAGGACVLAAEYSRAGGRLRLRLLPAEGPAGGAAELRAPVGCRVSFTRRPAARVVRRSAAPFGAGLCLDGLTEDEVRRLPCASRPRTGPCWPRRAAAGPLCPSEGAPAPGASGH</sequence>
<dbReference type="InterPro" id="IPR039208">
    <property type="entry name" value="C2_Ca-dependent_4"/>
</dbReference>
<dbReference type="EMBL" id="JWIN03000006">
    <property type="protein sequence ID" value="KAB1278091.1"/>
    <property type="molecule type" value="Genomic_DNA"/>
</dbReference>
<dbReference type="PANTHER" id="PTHR47226:SF3">
    <property type="entry name" value="C2 CALCIUM-DEPENDENT DOMAIN-CONTAINING PROTEIN 4A"/>
    <property type="match status" value="1"/>
</dbReference>
<dbReference type="AlphaFoldDB" id="A0A5N4E3T0"/>
<feature type="region of interest" description="Disordered" evidence="1">
    <location>
        <begin position="50"/>
        <end position="413"/>
    </location>
</feature>